<protein>
    <submittedName>
        <fullName evidence="2">Helix-turn-helix transcriptional regulator</fullName>
    </submittedName>
</protein>
<keyword evidence="3" id="KW-1185">Reference proteome</keyword>
<evidence type="ECO:0000313" key="3">
    <source>
        <dbReference type="Proteomes" id="UP000663929"/>
    </source>
</evidence>
<dbReference type="InterPro" id="IPR001387">
    <property type="entry name" value="Cro/C1-type_HTH"/>
</dbReference>
<organism evidence="2 3">
    <name type="scientific">Sulfidibacter corallicola</name>
    <dbReference type="NCBI Taxonomy" id="2818388"/>
    <lineage>
        <taxon>Bacteria</taxon>
        <taxon>Pseudomonadati</taxon>
        <taxon>Acidobacteriota</taxon>
        <taxon>Holophagae</taxon>
        <taxon>Acanthopleuribacterales</taxon>
        <taxon>Acanthopleuribacteraceae</taxon>
        <taxon>Sulfidibacter</taxon>
    </lineage>
</organism>
<dbReference type="AlphaFoldDB" id="A0A8A4TI04"/>
<dbReference type="GO" id="GO:0003677">
    <property type="term" value="F:DNA binding"/>
    <property type="evidence" value="ECO:0007669"/>
    <property type="project" value="InterPro"/>
</dbReference>
<dbReference type="Pfam" id="PF13443">
    <property type="entry name" value="HTH_26"/>
    <property type="match status" value="1"/>
</dbReference>
<dbReference type="InterPro" id="IPR010982">
    <property type="entry name" value="Lambda_DNA-bd_dom_sf"/>
</dbReference>
<dbReference type="Proteomes" id="UP000663929">
    <property type="component" value="Chromosome"/>
</dbReference>
<gene>
    <name evidence="2" type="ORF">J3U87_26375</name>
</gene>
<dbReference type="SUPFAM" id="SSF47413">
    <property type="entry name" value="lambda repressor-like DNA-binding domains"/>
    <property type="match status" value="1"/>
</dbReference>
<reference evidence="2" key="1">
    <citation type="submission" date="2021-03" db="EMBL/GenBank/DDBJ databases">
        <title>Acanthopleuribacteraceae sp. M133.</title>
        <authorList>
            <person name="Wang G."/>
        </authorList>
    </citation>
    <scope>NUCLEOTIDE SEQUENCE</scope>
    <source>
        <strain evidence="2">M133</strain>
    </source>
</reference>
<evidence type="ECO:0000313" key="2">
    <source>
        <dbReference type="EMBL" id="QTD49127.1"/>
    </source>
</evidence>
<name>A0A8A4TI04_SULCO</name>
<proteinExistence type="predicted"/>
<dbReference type="EMBL" id="CP071793">
    <property type="protein sequence ID" value="QTD49127.1"/>
    <property type="molecule type" value="Genomic_DNA"/>
</dbReference>
<sequence>MLETPLILETLKGTLRRQKITYARVAEHLDLSEASIKRLFTRGGFTLERLEQICALAGIRLCDLIRQAESNPEAISALTPDQERELVDDPVLLLVTFLALNSWTLAEILACYDLGEADVLRRLLRLDRLGMIELLPDNRVRRLVARNFSWRPGGPVQRYFESQVRRDFLESSFNDPGEHLRFAGGMLSRESLTRMEQSIDKLLAEMDRLIQQDSDLPLEEKFGTAAIFAIRPWEMPAFKQYRKVERRKPK</sequence>
<dbReference type="KEGG" id="scor:J3U87_26375"/>
<dbReference type="RefSeq" id="WP_237378768.1">
    <property type="nucleotide sequence ID" value="NZ_CP071793.1"/>
</dbReference>
<feature type="domain" description="HTH cro/C1-type" evidence="1">
    <location>
        <begin position="12"/>
        <end position="65"/>
    </location>
</feature>
<evidence type="ECO:0000259" key="1">
    <source>
        <dbReference type="Pfam" id="PF13443"/>
    </source>
</evidence>
<accession>A0A8A4TI04</accession>